<name>A0A1H5Q109_9PSEU</name>
<dbReference type="STRING" id="218821.SAMN05421837_10137"/>
<evidence type="ECO:0000313" key="2">
    <source>
        <dbReference type="EMBL" id="SEF19629.1"/>
    </source>
</evidence>
<dbReference type="AlphaFoldDB" id="A0A1H5Q109"/>
<protein>
    <submittedName>
        <fullName evidence="2">Uncharacterized protein</fullName>
    </submittedName>
</protein>
<dbReference type="Proteomes" id="UP000198878">
    <property type="component" value="Unassembled WGS sequence"/>
</dbReference>
<gene>
    <name evidence="2" type="ORF">SAMN05421837_10137</name>
</gene>
<organism evidence="2 3">
    <name type="scientific">Amycolatopsis pretoriensis</name>
    <dbReference type="NCBI Taxonomy" id="218821"/>
    <lineage>
        <taxon>Bacteria</taxon>
        <taxon>Bacillati</taxon>
        <taxon>Actinomycetota</taxon>
        <taxon>Actinomycetes</taxon>
        <taxon>Pseudonocardiales</taxon>
        <taxon>Pseudonocardiaceae</taxon>
        <taxon>Amycolatopsis</taxon>
    </lineage>
</organism>
<feature type="compositionally biased region" description="Basic and acidic residues" evidence="1">
    <location>
        <begin position="26"/>
        <end position="40"/>
    </location>
</feature>
<evidence type="ECO:0000313" key="3">
    <source>
        <dbReference type="Proteomes" id="UP000198878"/>
    </source>
</evidence>
<proteinExistence type="predicted"/>
<dbReference type="EMBL" id="FNUJ01000001">
    <property type="protein sequence ID" value="SEF19629.1"/>
    <property type="molecule type" value="Genomic_DNA"/>
</dbReference>
<evidence type="ECO:0000256" key="1">
    <source>
        <dbReference type="SAM" id="MobiDB-lite"/>
    </source>
</evidence>
<accession>A0A1H5Q109</accession>
<sequence length="40" mass="4505">MTTPDDRDAATELDRELADTAELEPGEQREAAEREATEDR</sequence>
<dbReference type="RefSeq" id="WP_279627525.1">
    <property type="nucleotide sequence ID" value="NZ_FNUJ01000001.1"/>
</dbReference>
<keyword evidence="3" id="KW-1185">Reference proteome</keyword>
<reference evidence="3" key="1">
    <citation type="submission" date="2016-10" db="EMBL/GenBank/DDBJ databases">
        <authorList>
            <person name="Varghese N."/>
            <person name="Submissions S."/>
        </authorList>
    </citation>
    <scope>NUCLEOTIDE SEQUENCE [LARGE SCALE GENOMIC DNA]</scope>
    <source>
        <strain evidence="3">DSM 44654</strain>
    </source>
</reference>
<feature type="compositionally biased region" description="Basic and acidic residues" evidence="1">
    <location>
        <begin position="1"/>
        <end position="18"/>
    </location>
</feature>
<feature type="region of interest" description="Disordered" evidence="1">
    <location>
        <begin position="1"/>
        <end position="40"/>
    </location>
</feature>